<evidence type="ECO:0000313" key="16">
    <source>
        <dbReference type="EMBL" id="GIG49754.1"/>
    </source>
</evidence>
<evidence type="ECO:0000256" key="1">
    <source>
        <dbReference type="ARBA" id="ARBA00000085"/>
    </source>
</evidence>
<dbReference type="InterPro" id="IPR011006">
    <property type="entry name" value="CheY-like_superfamily"/>
</dbReference>
<evidence type="ECO:0000256" key="10">
    <source>
        <dbReference type="PROSITE-ProRule" id="PRU00169"/>
    </source>
</evidence>
<dbReference type="InterPro" id="IPR036097">
    <property type="entry name" value="HisK_dim/P_sf"/>
</dbReference>
<dbReference type="Gene3D" id="1.10.287.130">
    <property type="match status" value="1"/>
</dbReference>
<dbReference type="SMART" id="SM00388">
    <property type="entry name" value="HisKA"/>
    <property type="match status" value="1"/>
</dbReference>
<dbReference type="SUPFAM" id="SSF55874">
    <property type="entry name" value="ATPase domain of HSP90 chaperone/DNA topoisomerase II/histidine kinase"/>
    <property type="match status" value="1"/>
</dbReference>
<dbReference type="AlphaFoldDB" id="A0A919PT78"/>
<evidence type="ECO:0000256" key="2">
    <source>
        <dbReference type="ARBA" id="ARBA00004236"/>
    </source>
</evidence>
<dbReference type="Proteomes" id="UP000660611">
    <property type="component" value="Unassembled WGS sequence"/>
</dbReference>
<dbReference type="SUPFAM" id="SSF55785">
    <property type="entry name" value="PYP-like sensor domain (PAS domain)"/>
    <property type="match status" value="1"/>
</dbReference>
<evidence type="ECO:0000256" key="3">
    <source>
        <dbReference type="ARBA" id="ARBA00012438"/>
    </source>
</evidence>
<dbReference type="Gene3D" id="3.30.565.10">
    <property type="entry name" value="Histidine kinase-like ATPase, C-terminal domain"/>
    <property type="match status" value="1"/>
</dbReference>
<dbReference type="SMART" id="SM00086">
    <property type="entry name" value="PAC"/>
    <property type="match status" value="1"/>
</dbReference>
<dbReference type="GO" id="GO:0005524">
    <property type="term" value="F:ATP binding"/>
    <property type="evidence" value="ECO:0007669"/>
    <property type="project" value="UniProtKB-KW"/>
</dbReference>
<dbReference type="SUPFAM" id="SSF47384">
    <property type="entry name" value="Homodimeric domain of signal transducing histidine kinase"/>
    <property type="match status" value="1"/>
</dbReference>
<dbReference type="PANTHER" id="PTHR43065">
    <property type="entry name" value="SENSOR HISTIDINE KINASE"/>
    <property type="match status" value="1"/>
</dbReference>
<dbReference type="CDD" id="cd00082">
    <property type="entry name" value="HisKA"/>
    <property type="match status" value="1"/>
</dbReference>
<dbReference type="GO" id="GO:0006355">
    <property type="term" value="P:regulation of DNA-templated transcription"/>
    <property type="evidence" value="ECO:0007669"/>
    <property type="project" value="InterPro"/>
</dbReference>
<evidence type="ECO:0000256" key="11">
    <source>
        <dbReference type="SAM" id="Phobius"/>
    </source>
</evidence>
<name>A0A919PT78_9ACTN</name>
<keyword evidence="6" id="KW-0547">Nucleotide-binding</keyword>
<evidence type="ECO:0000259" key="15">
    <source>
        <dbReference type="PROSITE" id="PS50113"/>
    </source>
</evidence>
<dbReference type="CDD" id="cd00156">
    <property type="entry name" value="REC"/>
    <property type="match status" value="1"/>
</dbReference>
<keyword evidence="9" id="KW-0902">Two-component regulatory system</keyword>
<keyword evidence="8" id="KW-0067">ATP-binding</keyword>
<dbReference type="GO" id="GO:0005886">
    <property type="term" value="C:plasma membrane"/>
    <property type="evidence" value="ECO:0007669"/>
    <property type="project" value="UniProtKB-SubCell"/>
</dbReference>
<dbReference type="SMART" id="SM00091">
    <property type="entry name" value="PAS"/>
    <property type="match status" value="1"/>
</dbReference>
<feature type="domain" description="Histidine kinase" evidence="12">
    <location>
        <begin position="281"/>
        <end position="504"/>
    </location>
</feature>
<evidence type="ECO:0000256" key="7">
    <source>
        <dbReference type="ARBA" id="ARBA00022777"/>
    </source>
</evidence>
<proteinExistence type="predicted"/>
<comment type="subcellular location">
    <subcellularLocation>
        <location evidence="2">Cell membrane</location>
    </subcellularLocation>
</comment>
<keyword evidence="7 16" id="KW-0418">Kinase</keyword>
<dbReference type="PROSITE" id="PS50113">
    <property type="entry name" value="PAC"/>
    <property type="match status" value="1"/>
</dbReference>
<evidence type="ECO:0000256" key="4">
    <source>
        <dbReference type="ARBA" id="ARBA00022553"/>
    </source>
</evidence>
<keyword evidence="17" id="KW-1185">Reference proteome</keyword>
<keyword evidence="11" id="KW-1133">Transmembrane helix</keyword>
<dbReference type="NCBIfam" id="TIGR00229">
    <property type="entry name" value="sensory_box"/>
    <property type="match status" value="1"/>
</dbReference>
<dbReference type="PRINTS" id="PR00344">
    <property type="entry name" value="BCTRLSENSOR"/>
</dbReference>
<dbReference type="PROSITE" id="PS50109">
    <property type="entry name" value="HIS_KIN"/>
    <property type="match status" value="1"/>
</dbReference>
<evidence type="ECO:0000256" key="5">
    <source>
        <dbReference type="ARBA" id="ARBA00022679"/>
    </source>
</evidence>
<reference evidence="16" key="1">
    <citation type="submission" date="2021-01" db="EMBL/GenBank/DDBJ databases">
        <title>Whole genome shotgun sequence of Dactylosporangium siamense NBRC 106093.</title>
        <authorList>
            <person name="Komaki H."/>
            <person name="Tamura T."/>
        </authorList>
    </citation>
    <scope>NUCLEOTIDE SEQUENCE</scope>
    <source>
        <strain evidence="16">NBRC 106093</strain>
    </source>
</reference>
<evidence type="ECO:0000313" key="17">
    <source>
        <dbReference type="Proteomes" id="UP000660611"/>
    </source>
</evidence>
<dbReference type="PANTHER" id="PTHR43065:SF42">
    <property type="entry name" value="TWO-COMPONENT SENSOR PPRA"/>
    <property type="match status" value="1"/>
</dbReference>
<feature type="transmembrane region" description="Helical" evidence="11">
    <location>
        <begin position="74"/>
        <end position="96"/>
    </location>
</feature>
<dbReference type="InterPro" id="IPR001610">
    <property type="entry name" value="PAC"/>
</dbReference>
<dbReference type="InterPro" id="IPR035965">
    <property type="entry name" value="PAS-like_dom_sf"/>
</dbReference>
<dbReference type="Gene3D" id="3.30.450.20">
    <property type="entry name" value="PAS domain"/>
    <property type="match status" value="1"/>
</dbReference>
<dbReference type="Pfam" id="PF00989">
    <property type="entry name" value="PAS"/>
    <property type="match status" value="1"/>
</dbReference>
<accession>A0A919PT78</accession>
<dbReference type="InterPro" id="IPR013767">
    <property type="entry name" value="PAS_fold"/>
</dbReference>
<evidence type="ECO:0000256" key="9">
    <source>
        <dbReference type="ARBA" id="ARBA00023012"/>
    </source>
</evidence>
<dbReference type="InterPro" id="IPR005467">
    <property type="entry name" value="His_kinase_dom"/>
</dbReference>
<feature type="transmembrane region" description="Helical" evidence="11">
    <location>
        <begin position="41"/>
        <end position="62"/>
    </location>
</feature>
<dbReference type="SMART" id="SM00448">
    <property type="entry name" value="REC"/>
    <property type="match status" value="1"/>
</dbReference>
<evidence type="ECO:0000256" key="6">
    <source>
        <dbReference type="ARBA" id="ARBA00022741"/>
    </source>
</evidence>
<gene>
    <name evidence="16" type="ORF">Dsi01nite_077950</name>
</gene>
<dbReference type="InterPro" id="IPR003594">
    <property type="entry name" value="HATPase_dom"/>
</dbReference>
<evidence type="ECO:0000259" key="14">
    <source>
        <dbReference type="PROSITE" id="PS50112"/>
    </source>
</evidence>
<keyword evidence="11" id="KW-0472">Membrane</keyword>
<feature type="domain" description="PAC" evidence="15">
    <location>
        <begin position="209"/>
        <end position="261"/>
    </location>
</feature>
<evidence type="ECO:0000259" key="13">
    <source>
        <dbReference type="PROSITE" id="PS50110"/>
    </source>
</evidence>
<dbReference type="InterPro" id="IPR000700">
    <property type="entry name" value="PAS-assoc_C"/>
</dbReference>
<dbReference type="EMBL" id="BONQ01000125">
    <property type="protein sequence ID" value="GIG49754.1"/>
    <property type="molecule type" value="Genomic_DNA"/>
</dbReference>
<dbReference type="GO" id="GO:0000155">
    <property type="term" value="F:phosphorelay sensor kinase activity"/>
    <property type="evidence" value="ECO:0007669"/>
    <property type="project" value="InterPro"/>
</dbReference>
<evidence type="ECO:0000259" key="12">
    <source>
        <dbReference type="PROSITE" id="PS50109"/>
    </source>
</evidence>
<dbReference type="PROSITE" id="PS50110">
    <property type="entry name" value="RESPONSE_REGULATORY"/>
    <property type="match status" value="1"/>
</dbReference>
<dbReference type="InterPro" id="IPR000014">
    <property type="entry name" value="PAS"/>
</dbReference>
<sequence length="652" mass="69532">MPDQLYLLGNIVIMTAYAAIMVAIVVPVVRAGQLLTNKLAVATALIFFSCAVGHGMHALLSYRSILHGHGTSSASAWSAALWDAFTAVVGIYYWTLRRGYGVLLDKGAMYVEPGRQDRIDAAGERERLARAAAENHRATLAAVVEHTADAIIGSTPDGVITAWNAGAERLFGYPAGEAIGRHADVLTSGEGTTEQAELMARIRAGERSLSYEAQRVHKDGSPLEVAFTVAPIEDRAGTLIGISVVARDIAAAKEAAERQRAMQERTHQAQRMESLGKLAGGVAHDFNNLLAIIVNYTDFAAQQSQGDAAVRADLAHVRTAADRAINLTRQLLTFTRGDTIQPQDVDLNLAVAEVQTMLERTIGEHITLITVPSPQPLTVRADPGQVQQVLLNLALNARDAMPDGGTLVIEANTAELTGAEIDPQPRPATGRYARLLVSDTGEGMSPDVAAHVFEPFYTTKPRGQGTGLGLSTVYGILAEAGGSITLYSEAGVGTTFRVYLPLVTASGAAPSTAPRHDTPPRGDGRTVLVVEDEPALARVVTRILSNAGYHVMACANGEEALTADEQRPCDVLLTDVIMPGMSGRRLAECLHERRPGLPVLYMSGYSNGLLGTTHVLDEDIAFLEKPFTADQLLCKLHDVGTTRPDLDDAVHA</sequence>
<organism evidence="16 17">
    <name type="scientific">Dactylosporangium siamense</name>
    <dbReference type="NCBI Taxonomy" id="685454"/>
    <lineage>
        <taxon>Bacteria</taxon>
        <taxon>Bacillati</taxon>
        <taxon>Actinomycetota</taxon>
        <taxon>Actinomycetes</taxon>
        <taxon>Micromonosporales</taxon>
        <taxon>Micromonosporaceae</taxon>
        <taxon>Dactylosporangium</taxon>
    </lineage>
</organism>
<feature type="modified residue" description="4-aspartylphosphate" evidence="10">
    <location>
        <position position="575"/>
    </location>
</feature>
<comment type="caution">
    <text evidence="16">The sequence shown here is derived from an EMBL/GenBank/DDBJ whole genome shotgun (WGS) entry which is preliminary data.</text>
</comment>
<dbReference type="CDD" id="cd00130">
    <property type="entry name" value="PAS"/>
    <property type="match status" value="1"/>
</dbReference>
<keyword evidence="5" id="KW-0808">Transferase</keyword>
<dbReference type="InterPro" id="IPR001789">
    <property type="entry name" value="Sig_transdc_resp-reg_receiver"/>
</dbReference>
<evidence type="ECO:0000256" key="8">
    <source>
        <dbReference type="ARBA" id="ARBA00022840"/>
    </source>
</evidence>
<dbReference type="Gene3D" id="3.40.50.2300">
    <property type="match status" value="1"/>
</dbReference>
<feature type="domain" description="Response regulatory" evidence="13">
    <location>
        <begin position="526"/>
        <end position="640"/>
    </location>
</feature>
<dbReference type="PROSITE" id="PS50112">
    <property type="entry name" value="PAS"/>
    <property type="match status" value="1"/>
</dbReference>
<dbReference type="EC" id="2.7.13.3" evidence="3"/>
<dbReference type="Pfam" id="PF00072">
    <property type="entry name" value="Response_reg"/>
    <property type="match status" value="1"/>
</dbReference>
<keyword evidence="11" id="KW-0812">Transmembrane</keyword>
<protein>
    <recommendedName>
        <fullName evidence="3">histidine kinase</fullName>
        <ecNumber evidence="3">2.7.13.3</ecNumber>
    </recommendedName>
</protein>
<dbReference type="InterPro" id="IPR036890">
    <property type="entry name" value="HATPase_C_sf"/>
</dbReference>
<dbReference type="InterPro" id="IPR003661">
    <property type="entry name" value="HisK_dim/P_dom"/>
</dbReference>
<keyword evidence="4 10" id="KW-0597">Phosphoprotein</keyword>
<feature type="transmembrane region" description="Helical" evidence="11">
    <location>
        <begin position="6"/>
        <end position="29"/>
    </location>
</feature>
<dbReference type="InterPro" id="IPR004358">
    <property type="entry name" value="Sig_transdc_His_kin-like_C"/>
</dbReference>
<comment type="catalytic activity">
    <reaction evidence="1">
        <text>ATP + protein L-histidine = ADP + protein N-phospho-L-histidine.</text>
        <dbReference type="EC" id="2.7.13.3"/>
    </reaction>
</comment>
<dbReference type="Pfam" id="PF02518">
    <property type="entry name" value="HATPase_c"/>
    <property type="match status" value="1"/>
</dbReference>
<dbReference type="SMART" id="SM00387">
    <property type="entry name" value="HATPase_c"/>
    <property type="match status" value="1"/>
</dbReference>
<dbReference type="SUPFAM" id="SSF52172">
    <property type="entry name" value="CheY-like"/>
    <property type="match status" value="1"/>
</dbReference>
<feature type="domain" description="PAS" evidence="14">
    <location>
        <begin position="136"/>
        <end position="181"/>
    </location>
</feature>